<dbReference type="KEGG" id="vne:CFK40_14390"/>
<dbReference type="OrthoDB" id="2972925at2"/>
<dbReference type="AlphaFoldDB" id="A0A221MER1"/>
<dbReference type="RefSeq" id="WP_089533009.1">
    <property type="nucleotide sequence ID" value="NZ_CP022437.1"/>
</dbReference>
<keyword evidence="1" id="KW-0812">Transmembrane</keyword>
<evidence type="ECO:0000256" key="1">
    <source>
        <dbReference type="SAM" id="Phobius"/>
    </source>
</evidence>
<name>A0A221MER1_9BACI</name>
<proteinExistence type="predicted"/>
<feature type="transmembrane region" description="Helical" evidence="1">
    <location>
        <begin position="46"/>
        <end position="64"/>
    </location>
</feature>
<reference evidence="2 3" key="1">
    <citation type="journal article" date="2003" name="Int. J. Syst. Evol. Microbiol.">
        <title>Virgibacillus carmonensis sp. nov., Virgibacillus necropolis sp. nov. and Virgibacillus picturae sp. nov., three novel species isolated from deteriorated mural paintings, transfer of the species of the genus salibacillus to Virgibacillus, as Virgibacillus marismortui comb. nov. and Virgibacillus salexigens comb. nov., and emended description of the genus Virgibacillus.</title>
        <authorList>
            <person name="Heyrman J."/>
            <person name="Logan N.A."/>
            <person name="Busse H.J."/>
            <person name="Balcaen A."/>
            <person name="Lebbe L."/>
            <person name="Rodriguez-Diaz M."/>
            <person name="Swings J."/>
            <person name="De Vos P."/>
        </authorList>
    </citation>
    <scope>NUCLEOTIDE SEQUENCE [LARGE SCALE GENOMIC DNA]</scope>
    <source>
        <strain evidence="2 3">LMG 19488</strain>
    </source>
</reference>
<evidence type="ECO:0000313" key="3">
    <source>
        <dbReference type="Proteomes" id="UP000204391"/>
    </source>
</evidence>
<dbReference type="Proteomes" id="UP000204391">
    <property type="component" value="Chromosome"/>
</dbReference>
<protein>
    <submittedName>
        <fullName evidence="2">Uncharacterized protein</fullName>
    </submittedName>
</protein>
<organism evidence="2 3">
    <name type="scientific">Virgibacillus necropolis</name>
    <dbReference type="NCBI Taxonomy" id="163877"/>
    <lineage>
        <taxon>Bacteria</taxon>
        <taxon>Bacillati</taxon>
        <taxon>Bacillota</taxon>
        <taxon>Bacilli</taxon>
        <taxon>Bacillales</taxon>
        <taxon>Bacillaceae</taxon>
        <taxon>Virgibacillus</taxon>
    </lineage>
</organism>
<dbReference type="EMBL" id="CP022437">
    <property type="protein sequence ID" value="ASN06124.1"/>
    <property type="molecule type" value="Genomic_DNA"/>
</dbReference>
<keyword evidence="1" id="KW-0472">Membrane</keyword>
<keyword evidence="1" id="KW-1133">Transmembrane helix</keyword>
<keyword evidence="3" id="KW-1185">Reference proteome</keyword>
<gene>
    <name evidence="2" type="ORF">CFK40_14390</name>
</gene>
<feature type="transmembrane region" description="Helical" evidence="1">
    <location>
        <begin position="20"/>
        <end position="40"/>
    </location>
</feature>
<accession>A0A221MER1</accession>
<sequence>MEFNKQANEKQEFDLIWKPIIGFVLCILLTAFTLWGALYSGAFPKVLFIAISVITFIQAVQLLLQVQTQE</sequence>
<evidence type="ECO:0000313" key="2">
    <source>
        <dbReference type="EMBL" id="ASN06124.1"/>
    </source>
</evidence>